<sequence>MTMKPTEDRLYIAAPLPGMNDVAHVLRRDNGNAYARVATLTQQMHGTWITTLDEPSWFLGRLPHDFDPTTTWTEAAEQLAAWGHHKVDTDSEYPTHVSTISE</sequence>
<dbReference type="AlphaFoldDB" id="A0A399NYU8"/>
<accession>A0A399NYU8</accession>
<evidence type="ECO:0000313" key="2">
    <source>
        <dbReference type="Proteomes" id="UP000266298"/>
    </source>
</evidence>
<gene>
    <name evidence="1" type="ORF">DZF96_00180</name>
</gene>
<name>A0A399NYU8_9MICO</name>
<evidence type="ECO:0000313" key="1">
    <source>
        <dbReference type="EMBL" id="RII99094.1"/>
    </source>
</evidence>
<protein>
    <submittedName>
        <fullName evidence="1">Uncharacterized protein</fullName>
    </submittedName>
</protein>
<organism evidence="1 2">
    <name type="scientific">Clavibacter michiganensis</name>
    <dbReference type="NCBI Taxonomy" id="28447"/>
    <lineage>
        <taxon>Bacteria</taxon>
        <taxon>Bacillati</taxon>
        <taxon>Actinomycetota</taxon>
        <taxon>Actinomycetes</taxon>
        <taxon>Micrococcales</taxon>
        <taxon>Microbacteriaceae</taxon>
        <taxon>Clavibacter</taxon>
    </lineage>
</organism>
<reference evidence="1 2" key="1">
    <citation type="submission" date="2018-08" db="EMBL/GenBank/DDBJ databases">
        <title>Genome Sequence of Clavibacter michiganensis Subspecies type strains, and the Atypical Peach-Colored Strains Isolated from Tomato.</title>
        <authorList>
            <person name="Osdaghi E."/>
            <person name="Portier P."/>
            <person name="Briand M."/>
            <person name="Jacques M.-A."/>
        </authorList>
    </citation>
    <scope>NUCLEOTIDE SEQUENCE [LARGE SCALE GENOMIC DNA]</scope>
    <source>
        <strain evidence="1 2">CFBP 7493</strain>
    </source>
</reference>
<comment type="caution">
    <text evidence="1">The sequence shown here is derived from an EMBL/GenBank/DDBJ whole genome shotgun (WGS) entry which is preliminary data.</text>
</comment>
<dbReference type="Proteomes" id="UP000266298">
    <property type="component" value="Unassembled WGS sequence"/>
</dbReference>
<dbReference type="EMBL" id="QWEC01000001">
    <property type="protein sequence ID" value="RII99094.1"/>
    <property type="molecule type" value="Genomic_DNA"/>
</dbReference>
<dbReference type="RefSeq" id="WP_043588233.1">
    <property type="nucleotide sequence ID" value="NZ_QWEC01000001.1"/>
</dbReference>
<proteinExistence type="predicted"/>